<keyword evidence="11" id="KW-1185">Reference proteome</keyword>
<dbReference type="Pfam" id="PF06271">
    <property type="entry name" value="RDD"/>
    <property type="match status" value="1"/>
</dbReference>
<reference evidence="10 11" key="1">
    <citation type="submission" date="2024-06" db="EMBL/GenBank/DDBJ databases">
        <title>The Natural Products Discovery Center: Release of the First 8490 Sequenced Strains for Exploring Actinobacteria Biosynthetic Diversity.</title>
        <authorList>
            <person name="Kalkreuter E."/>
            <person name="Kautsar S.A."/>
            <person name="Yang D."/>
            <person name="Bader C.D."/>
            <person name="Teijaro C.N."/>
            <person name="Fluegel L."/>
            <person name="Davis C.M."/>
            <person name="Simpson J.R."/>
            <person name="Lauterbach L."/>
            <person name="Steele A.D."/>
            <person name="Gui C."/>
            <person name="Meng S."/>
            <person name="Li G."/>
            <person name="Viehrig K."/>
            <person name="Ye F."/>
            <person name="Su P."/>
            <person name="Kiefer A.F."/>
            <person name="Nichols A."/>
            <person name="Cepeda A.J."/>
            <person name="Yan W."/>
            <person name="Fan B."/>
            <person name="Jiang Y."/>
            <person name="Adhikari A."/>
            <person name="Zheng C.-J."/>
            <person name="Schuster L."/>
            <person name="Cowan T.M."/>
            <person name="Smanski M.J."/>
            <person name="Chevrette M.G."/>
            <person name="De Carvalho L.P.S."/>
            <person name="Shen B."/>
        </authorList>
    </citation>
    <scope>NUCLEOTIDE SEQUENCE [LARGE SCALE GENOMIC DNA]</scope>
    <source>
        <strain evidence="10 11">NPDC038104</strain>
    </source>
</reference>
<dbReference type="InterPro" id="IPR010432">
    <property type="entry name" value="RDD"/>
</dbReference>
<feature type="transmembrane region" description="Helical" evidence="7">
    <location>
        <begin position="470"/>
        <end position="491"/>
    </location>
</feature>
<evidence type="ECO:0000259" key="8">
    <source>
        <dbReference type="Pfam" id="PF06271"/>
    </source>
</evidence>
<evidence type="ECO:0000313" key="11">
    <source>
        <dbReference type="Proteomes" id="UP001550850"/>
    </source>
</evidence>
<feature type="compositionally biased region" description="Pro residues" evidence="6">
    <location>
        <begin position="148"/>
        <end position="161"/>
    </location>
</feature>
<feature type="compositionally biased region" description="Pro residues" evidence="6">
    <location>
        <begin position="95"/>
        <end position="113"/>
    </location>
</feature>
<keyword evidence="5 7" id="KW-0472">Membrane</keyword>
<dbReference type="PANTHER" id="PTHR36115">
    <property type="entry name" value="PROLINE-RICH ANTIGEN HOMOLOG-RELATED"/>
    <property type="match status" value="1"/>
</dbReference>
<evidence type="ECO:0000256" key="2">
    <source>
        <dbReference type="ARBA" id="ARBA00022475"/>
    </source>
</evidence>
<dbReference type="EMBL" id="JBEZUR010000006">
    <property type="protein sequence ID" value="MEU3553862.1"/>
    <property type="molecule type" value="Genomic_DNA"/>
</dbReference>
<evidence type="ECO:0000256" key="3">
    <source>
        <dbReference type="ARBA" id="ARBA00022692"/>
    </source>
</evidence>
<dbReference type="RefSeq" id="WP_108955134.1">
    <property type="nucleotide sequence ID" value="NZ_BEVZ01000005.1"/>
</dbReference>
<feature type="compositionally biased region" description="Pro residues" evidence="6">
    <location>
        <begin position="66"/>
        <end position="80"/>
    </location>
</feature>
<feature type="compositionally biased region" description="Polar residues" evidence="6">
    <location>
        <begin position="216"/>
        <end position="228"/>
    </location>
</feature>
<feature type="domain" description="DUF2510" evidence="9">
    <location>
        <begin position="16"/>
        <end position="45"/>
    </location>
</feature>
<evidence type="ECO:0000256" key="6">
    <source>
        <dbReference type="SAM" id="MobiDB-lite"/>
    </source>
</evidence>
<dbReference type="InterPro" id="IPR018929">
    <property type="entry name" value="DUF2510"/>
</dbReference>
<keyword evidence="4 7" id="KW-1133">Transmembrane helix</keyword>
<evidence type="ECO:0000256" key="5">
    <source>
        <dbReference type="ARBA" id="ARBA00023136"/>
    </source>
</evidence>
<gene>
    <name evidence="10" type="ORF">AB0E65_06495</name>
</gene>
<feature type="transmembrane region" description="Helical" evidence="7">
    <location>
        <begin position="361"/>
        <end position="383"/>
    </location>
</feature>
<feature type="domain" description="RDD" evidence="8">
    <location>
        <begin position="355"/>
        <end position="504"/>
    </location>
</feature>
<feature type="compositionally biased region" description="Pro residues" evidence="6">
    <location>
        <begin position="255"/>
        <end position="279"/>
    </location>
</feature>
<comment type="caution">
    <text evidence="10">The sequence shown here is derived from an EMBL/GenBank/DDBJ whole genome shotgun (WGS) entry which is preliminary data.</text>
</comment>
<feature type="compositionally biased region" description="Low complexity" evidence="6">
    <location>
        <begin position="237"/>
        <end position="254"/>
    </location>
</feature>
<keyword evidence="2" id="KW-1003">Cell membrane</keyword>
<evidence type="ECO:0000259" key="9">
    <source>
        <dbReference type="Pfam" id="PF10708"/>
    </source>
</evidence>
<evidence type="ECO:0000256" key="4">
    <source>
        <dbReference type="ARBA" id="ARBA00022989"/>
    </source>
</evidence>
<evidence type="ECO:0000256" key="1">
    <source>
        <dbReference type="ARBA" id="ARBA00004651"/>
    </source>
</evidence>
<evidence type="ECO:0000313" key="10">
    <source>
        <dbReference type="EMBL" id="MEU3553862.1"/>
    </source>
</evidence>
<evidence type="ECO:0000256" key="7">
    <source>
        <dbReference type="SAM" id="Phobius"/>
    </source>
</evidence>
<comment type="subcellular location">
    <subcellularLocation>
        <location evidence="1">Cell membrane</location>
        <topology evidence="1">Multi-pass membrane protein</topology>
    </subcellularLocation>
</comment>
<dbReference type="PANTHER" id="PTHR36115:SF4">
    <property type="entry name" value="MEMBRANE PROTEIN"/>
    <property type="match status" value="1"/>
</dbReference>
<sequence>MSAPTPAPGDDTPREGYYPDPSIPGYVRYWNGSAWVPGTSRPAPTDGRPLPPPPGVSPQAAARPAAPAPAPGPAPAPPASPGADRPSGDSGRPAAPLPSPSPAPAPAVSPPVVPQSFGAVDETGPQFLDTSDEIVTEMAPETGRTPVVPSPTPAPGPPPAPVTSQPSQPSHLDGGNSAPPAGGSGWDAVRAGSAERPRPVSWGSAGQETPDPRSVADQQSEQRPSQEGTMVFRTRPAAEQSPAGPQGPQQAAAPVPAPAPAPVPAPAPAPASAPIPASSPWPQQSGHLAGDQAAAQAAAAQAAAAQAALARASAAHAAAQATPQAAAQGPAAPWKPVQEDPFTAAARRQASARPAPLGSRVAARLIDLVLVGAVTAAAAVPLGMRAWEHVQDKLEAARLSGEKVTVWLVDGTTGVQLGIVLAVLVVAGVLLEVLPTSRTGRTPGKKLLGLQVRDIEGHEPPSFGTALLRWAVGTIPTLLVVGVIGHLWALFDRPWRQAWHDKAAHTFVAGR</sequence>
<feature type="region of interest" description="Disordered" evidence="6">
    <location>
        <begin position="1"/>
        <end position="293"/>
    </location>
</feature>
<dbReference type="Pfam" id="PF10708">
    <property type="entry name" value="DUF2510"/>
    <property type="match status" value="1"/>
</dbReference>
<dbReference type="InterPro" id="IPR051791">
    <property type="entry name" value="Pra-immunoreactive"/>
</dbReference>
<name>A0ABV2YDQ2_9ACTN</name>
<accession>A0ABV2YDQ2</accession>
<proteinExistence type="predicted"/>
<keyword evidence="3 7" id="KW-0812">Transmembrane</keyword>
<feature type="compositionally biased region" description="Low complexity" evidence="6">
    <location>
        <begin position="162"/>
        <end position="181"/>
    </location>
</feature>
<protein>
    <submittedName>
        <fullName evidence="10">RDD family protein</fullName>
    </submittedName>
</protein>
<feature type="transmembrane region" description="Helical" evidence="7">
    <location>
        <begin position="404"/>
        <end position="431"/>
    </location>
</feature>
<organism evidence="10 11">
    <name type="scientific">Streptomyces fragilis</name>
    <dbReference type="NCBI Taxonomy" id="67301"/>
    <lineage>
        <taxon>Bacteria</taxon>
        <taxon>Bacillati</taxon>
        <taxon>Actinomycetota</taxon>
        <taxon>Actinomycetes</taxon>
        <taxon>Kitasatosporales</taxon>
        <taxon>Streptomycetaceae</taxon>
        <taxon>Streptomyces</taxon>
    </lineage>
</organism>
<dbReference type="Proteomes" id="UP001550850">
    <property type="component" value="Unassembled WGS sequence"/>
</dbReference>